<dbReference type="InterPro" id="IPR006843">
    <property type="entry name" value="PAP/fibrillin_dom"/>
</dbReference>
<organism evidence="4 5">
    <name type="scientific">Effrenium voratum</name>
    <dbReference type="NCBI Taxonomy" id="2562239"/>
    <lineage>
        <taxon>Eukaryota</taxon>
        <taxon>Sar</taxon>
        <taxon>Alveolata</taxon>
        <taxon>Dinophyceae</taxon>
        <taxon>Suessiales</taxon>
        <taxon>Symbiodiniaceae</taxon>
        <taxon>Effrenium</taxon>
    </lineage>
</organism>
<comment type="subcellular location">
    <subcellularLocation>
        <location evidence="1">Plastid</location>
    </subcellularLocation>
</comment>
<gene>
    <name evidence="4" type="ORF">EVOR1521_LOCUS19643</name>
</gene>
<sequence length="291" mass="32141">MSAMALQFSLAPTVPMSPTPRIAHPKILKTGDLSSHHFCLSGLVVALCPQSRRGPRSRGTRCVAQRATADLKAELLSTLSGEDWDPSRVEAAQRVEDIVAELTRLYQDARLPPADAQKLLEGKWKLLSTFTPGQAAANFFSLQDWQKYIFGKGPSPVQAAAFTNNAVQRVYQVLDFSAKPGRWYNVIDATPAGIICLEADLSSTDADINFQWTGGKIVIKRPPWSQKDLDDPVRLPYPVPFALLGDRARGVFETVYLDEDLRISRGSKSGSVFVLCRERSTLPMEDAYFPS</sequence>
<dbReference type="AlphaFoldDB" id="A0AA36N5J0"/>
<evidence type="ECO:0000259" key="3">
    <source>
        <dbReference type="Pfam" id="PF04755"/>
    </source>
</evidence>
<dbReference type="Pfam" id="PF04755">
    <property type="entry name" value="PAP_fibrillin"/>
    <property type="match status" value="1"/>
</dbReference>
<evidence type="ECO:0000256" key="1">
    <source>
        <dbReference type="ARBA" id="ARBA00004474"/>
    </source>
</evidence>
<protein>
    <recommendedName>
        <fullName evidence="3">Plastid lipid-associated protein/fibrillin conserved domain-containing protein</fullName>
    </recommendedName>
</protein>
<comment type="caution">
    <text evidence="4">The sequence shown here is derived from an EMBL/GenBank/DDBJ whole genome shotgun (WGS) entry which is preliminary data.</text>
</comment>
<evidence type="ECO:0000256" key="2">
    <source>
        <dbReference type="ARBA" id="ARBA00022640"/>
    </source>
</evidence>
<evidence type="ECO:0000313" key="5">
    <source>
        <dbReference type="Proteomes" id="UP001178507"/>
    </source>
</evidence>
<dbReference type="Proteomes" id="UP001178507">
    <property type="component" value="Unassembled WGS sequence"/>
</dbReference>
<evidence type="ECO:0000313" key="4">
    <source>
        <dbReference type="EMBL" id="CAJ1395137.1"/>
    </source>
</evidence>
<feature type="domain" description="Plastid lipid-associated protein/fibrillin conserved" evidence="3">
    <location>
        <begin position="70"/>
        <end position="275"/>
    </location>
</feature>
<name>A0AA36N5J0_9DINO</name>
<keyword evidence="2" id="KW-0934">Plastid</keyword>
<proteinExistence type="predicted"/>
<dbReference type="GO" id="GO:0009536">
    <property type="term" value="C:plastid"/>
    <property type="evidence" value="ECO:0007669"/>
    <property type="project" value="UniProtKB-SubCell"/>
</dbReference>
<keyword evidence="5" id="KW-1185">Reference proteome</keyword>
<dbReference type="PANTHER" id="PTHR31906">
    <property type="entry name" value="PLASTID-LIPID-ASSOCIATED PROTEIN 4, CHLOROPLASTIC-RELATED"/>
    <property type="match status" value="1"/>
</dbReference>
<dbReference type="EMBL" id="CAUJNA010003068">
    <property type="protein sequence ID" value="CAJ1395137.1"/>
    <property type="molecule type" value="Genomic_DNA"/>
</dbReference>
<reference evidence="4" key="1">
    <citation type="submission" date="2023-08" db="EMBL/GenBank/DDBJ databases">
        <authorList>
            <person name="Chen Y."/>
            <person name="Shah S."/>
            <person name="Dougan E. K."/>
            <person name="Thang M."/>
            <person name="Chan C."/>
        </authorList>
    </citation>
    <scope>NUCLEOTIDE SEQUENCE</scope>
</reference>
<dbReference type="InterPro" id="IPR039633">
    <property type="entry name" value="PAP"/>
</dbReference>
<accession>A0AA36N5J0</accession>